<evidence type="ECO:0000256" key="3">
    <source>
        <dbReference type="ARBA" id="ARBA00022806"/>
    </source>
</evidence>
<dbReference type="GO" id="GO:0016787">
    <property type="term" value="F:hydrolase activity"/>
    <property type="evidence" value="ECO:0007669"/>
    <property type="project" value="UniProtKB-KW"/>
</dbReference>
<evidence type="ECO:0000259" key="5">
    <source>
        <dbReference type="SMART" id="SM00382"/>
    </source>
</evidence>
<gene>
    <name evidence="6" type="ORF">DYF97_07885</name>
</gene>
<dbReference type="GO" id="GO:0003678">
    <property type="term" value="F:DNA helicase activity"/>
    <property type="evidence" value="ECO:0007669"/>
    <property type="project" value="InterPro"/>
</dbReference>
<dbReference type="Proteomes" id="UP000333665">
    <property type="component" value="Unassembled WGS sequence"/>
</dbReference>
<dbReference type="InterPro" id="IPR027417">
    <property type="entry name" value="P-loop_NTPase"/>
</dbReference>
<dbReference type="GO" id="GO:0005524">
    <property type="term" value="F:ATP binding"/>
    <property type="evidence" value="ECO:0007669"/>
    <property type="project" value="UniProtKB-KW"/>
</dbReference>
<evidence type="ECO:0000313" key="6">
    <source>
        <dbReference type="EMBL" id="EAL8417279.1"/>
    </source>
</evidence>
<dbReference type="PANTHER" id="PTHR47642:SF7">
    <property type="entry name" value="ATP-DEPENDENT DNA HELICASE PIF1"/>
    <property type="match status" value="1"/>
</dbReference>
<dbReference type="Pfam" id="PF05970">
    <property type="entry name" value="PIF1"/>
    <property type="match status" value="1"/>
</dbReference>
<sequence length="447" mass="51788">MLDKLEKFLVYDNVFLSGGAGVGKSFLTNELIRSYKRQGKVVIALGSSALSAFNIAGATLHSFFCLGYCQDMDTLSVFDRNQKQREKILKLKENLKKIDLIIIDEISMVSADIFEMIGFRLKNSQFDGKILVVGDFFQLPPVIKEKKENLFLNSTYAFSSFFWKELKFKNIKLTQPKRTHNLEFYGNLSLIRQGFLDDKILNFFENLCINTKELEELDDDYTLLCSINKKVNAVNDDRLSKLESPLVCFKAEIRKESKDIDEHKIQTWIKSLNILDELKLKIGARVIFCVNNWDKGYYNGEQGIIESITYEEDKTYIGIMKNNGIKIMLEPYVFFMEELEQNNNEMFINVLASVSQFPIKLAYAITIHKSQGMSIEKLVCDIDHIFENGQLYVALSRAINPATLKIYFTRRINFKAYFASILKFDISVREFYQNNDFLDLELENNII</sequence>
<dbReference type="SUPFAM" id="SSF52540">
    <property type="entry name" value="P-loop containing nucleoside triphosphate hydrolases"/>
    <property type="match status" value="2"/>
</dbReference>
<proteinExistence type="predicted"/>
<name>A0A3Z9GMH1_CAMCO</name>
<dbReference type="CDD" id="cd18809">
    <property type="entry name" value="SF1_C_RecD"/>
    <property type="match status" value="1"/>
</dbReference>
<dbReference type="InterPro" id="IPR010285">
    <property type="entry name" value="DNA_helicase_pif1-like_DEAD"/>
</dbReference>
<evidence type="ECO:0000256" key="1">
    <source>
        <dbReference type="ARBA" id="ARBA00022741"/>
    </source>
</evidence>
<reference evidence="6 7" key="1">
    <citation type="submission" date="2018-08" db="EMBL/GenBank/DDBJ databases">
        <authorList>
            <consortium name="NARMS: The National Antimicrobial Resistance Monitoring System"/>
        </authorList>
    </citation>
    <scope>NUCLEOTIDE SEQUENCE [LARGE SCALE GENOMIC DNA]</scope>
    <source>
        <strain evidence="6 7">FSIS11812579</strain>
    </source>
</reference>
<dbReference type="Pfam" id="PF02689">
    <property type="entry name" value="Herpes_Helicase"/>
    <property type="match status" value="1"/>
</dbReference>
<dbReference type="Gene3D" id="2.30.30.940">
    <property type="match status" value="1"/>
</dbReference>
<keyword evidence="4" id="KW-0067">ATP-binding</keyword>
<dbReference type="AlphaFoldDB" id="A0A3Z9GMH1"/>
<evidence type="ECO:0000256" key="2">
    <source>
        <dbReference type="ARBA" id="ARBA00022801"/>
    </source>
</evidence>
<keyword evidence="3 6" id="KW-0347">Helicase</keyword>
<dbReference type="RefSeq" id="WP_025398931.1">
    <property type="nucleotide sequence ID" value="NZ_JAAMWJ010000008.1"/>
</dbReference>
<dbReference type="GO" id="GO:0000723">
    <property type="term" value="P:telomere maintenance"/>
    <property type="evidence" value="ECO:0007669"/>
    <property type="project" value="InterPro"/>
</dbReference>
<dbReference type="PANTHER" id="PTHR47642">
    <property type="entry name" value="ATP-DEPENDENT DNA HELICASE"/>
    <property type="match status" value="1"/>
</dbReference>
<evidence type="ECO:0000313" key="7">
    <source>
        <dbReference type="Proteomes" id="UP000333665"/>
    </source>
</evidence>
<dbReference type="InterPro" id="IPR003840">
    <property type="entry name" value="DNA_helicase_dom"/>
</dbReference>
<feature type="domain" description="AAA+ ATPase" evidence="5">
    <location>
        <begin position="10"/>
        <end position="257"/>
    </location>
</feature>
<keyword evidence="1" id="KW-0547">Nucleotide-binding</keyword>
<dbReference type="InterPro" id="IPR003593">
    <property type="entry name" value="AAA+_ATPase"/>
</dbReference>
<dbReference type="EMBL" id="AACRQU010000020">
    <property type="protein sequence ID" value="EAL8417279.1"/>
    <property type="molecule type" value="Genomic_DNA"/>
</dbReference>
<comment type="caution">
    <text evidence="6">The sequence shown here is derived from an EMBL/GenBank/DDBJ whole genome shotgun (WGS) entry which is preliminary data.</text>
</comment>
<protein>
    <submittedName>
        <fullName evidence="6">Helicase</fullName>
    </submittedName>
</protein>
<keyword evidence="2" id="KW-0378">Hydrolase</keyword>
<dbReference type="GO" id="GO:0006281">
    <property type="term" value="P:DNA repair"/>
    <property type="evidence" value="ECO:0007669"/>
    <property type="project" value="InterPro"/>
</dbReference>
<dbReference type="SMART" id="SM00382">
    <property type="entry name" value="AAA"/>
    <property type="match status" value="1"/>
</dbReference>
<organism evidence="6 7">
    <name type="scientific">Campylobacter coli</name>
    <dbReference type="NCBI Taxonomy" id="195"/>
    <lineage>
        <taxon>Bacteria</taxon>
        <taxon>Pseudomonadati</taxon>
        <taxon>Campylobacterota</taxon>
        <taxon>Epsilonproteobacteria</taxon>
        <taxon>Campylobacterales</taxon>
        <taxon>Campylobacteraceae</taxon>
        <taxon>Campylobacter</taxon>
    </lineage>
</organism>
<dbReference type="InterPro" id="IPR051055">
    <property type="entry name" value="PIF1_helicase"/>
</dbReference>
<accession>A0A3Z9GMH1</accession>
<dbReference type="Gene3D" id="3.40.50.300">
    <property type="entry name" value="P-loop containing nucleotide triphosphate hydrolases"/>
    <property type="match status" value="2"/>
</dbReference>
<evidence type="ECO:0000256" key="4">
    <source>
        <dbReference type="ARBA" id="ARBA00022840"/>
    </source>
</evidence>